<gene>
    <name evidence="2" type="ORF">BJ958_000474</name>
</gene>
<reference evidence="2 3" key="1">
    <citation type="submission" date="2020-07" db="EMBL/GenBank/DDBJ databases">
        <title>Sequencing the genomes of 1000 actinobacteria strains.</title>
        <authorList>
            <person name="Klenk H.-P."/>
        </authorList>
    </citation>
    <scope>NUCLEOTIDE SEQUENCE [LARGE SCALE GENOMIC DNA]</scope>
    <source>
        <strain evidence="2 3">DSM 19082</strain>
    </source>
</reference>
<organism evidence="2 3">
    <name type="scientific">Nocardioides kongjuensis</name>
    <dbReference type="NCBI Taxonomy" id="349522"/>
    <lineage>
        <taxon>Bacteria</taxon>
        <taxon>Bacillati</taxon>
        <taxon>Actinomycetota</taxon>
        <taxon>Actinomycetes</taxon>
        <taxon>Propionibacteriales</taxon>
        <taxon>Nocardioidaceae</taxon>
        <taxon>Nocardioides</taxon>
    </lineage>
</organism>
<sequence length="53" mass="5688">MDDAMRAELEHRLALIEDPGGAEAALPPLPLLDLVVAIAGLVLITVTLLWWAL</sequence>
<keyword evidence="1" id="KW-0472">Membrane</keyword>
<evidence type="ECO:0000313" key="3">
    <source>
        <dbReference type="Proteomes" id="UP000582231"/>
    </source>
</evidence>
<evidence type="ECO:0000313" key="2">
    <source>
        <dbReference type="EMBL" id="NYD28928.1"/>
    </source>
</evidence>
<protein>
    <submittedName>
        <fullName evidence="2">Uncharacterized protein</fullName>
    </submittedName>
</protein>
<dbReference type="AlphaFoldDB" id="A0A852RDU8"/>
<keyword evidence="1" id="KW-0812">Transmembrane</keyword>
<keyword evidence="1" id="KW-1133">Transmembrane helix</keyword>
<dbReference type="EMBL" id="JACCBF010000001">
    <property type="protein sequence ID" value="NYD28928.1"/>
    <property type="molecule type" value="Genomic_DNA"/>
</dbReference>
<accession>A0A852RDU8</accession>
<keyword evidence="3" id="KW-1185">Reference proteome</keyword>
<proteinExistence type="predicted"/>
<comment type="caution">
    <text evidence="2">The sequence shown here is derived from an EMBL/GenBank/DDBJ whole genome shotgun (WGS) entry which is preliminary data.</text>
</comment>
<feature type="transmembrane region" description="Helical" evidence="1">
    <location>
        <begin position="34"/>
        <end position="52"/>
    </location>
</feature>
<evidence type="ECO:0000256" key="1">
    <source>
        <dbReference type="SAM" id="Phobius"/>
    </source>
</evidence>
<name>A0A852RDU8_9ACTN</name>
<dbReference type="Proteomes" id="UP000582231">
    <property type="component" value="Unassembled WGS sequence"/>
</dbReference>
<dbReference type="RefSeq" id="WP_179725202.1">
    <property type="nucleotide sequence ID" value="NZ_BAABEF010000001.1"/>
</dbReference>